<dbReference type="SMART" id="SM00360">
    <property type="entry name" value="RRM"/>
    <property type="match status" value="3"/>
</dbReference>
<dbReference type="InterPro" id="IPR051945">
    <property type="entry name" value="RRM_MRD1_RNA_proc_ribogen"/>
</dbReference>
<evidence type="ECO:0000313" key="13">
    <source>
        <dbReference type="Proteomes" id="UP000034680"/>
    </source>
</evidence>
<dbReference type="Pfam" id="PF00076">
    <property type="entry name" value="RRM_1"/>
    <property type="match status" value="3"/>
</dbReference>
<evidence type="ECO:0000256" key="8">
    <source>
        <dbReference type="ARBA" id="ARBA00023274"/>
    </source>
</evidence>
<dbReference type="SUPFAM" id="SSF54928">
    <property type="entry name" value="RNA-binding domain, RBD"/>
    <property type="match status" value="2"/>
</dbReference>
<name>A0A0G2FMU2_9PEZI</name>
<dbReference type="Proteomes" id="UP000034680">
    <property type="component" value="Unassembled WGS sequence"/>
</dbReference>
<evidence type="ECO:0000256" key="6">
    <source>
        <dbReference type="ARBA" id="ARBA00022884"/>
    </source>
</evidence>
<evidence type="ECO:0000259" key="11">
    <source>
        <dbReference type="PROSITE" id="PS50102"/>
    </source>
</evidence>
<dbReference type="FunFam" id="3.30.70.330:FF:000247">
    <property type="entry name" value="Multiple RNA-binding domain-containing protein 1"/>
    <property type="match status" value="1"/>
</dbReference>
<organism evidence="12 13">
    <name type="scientific">Diaporthe ampelina</name>
    <dbReference type="NCBI Taxonomy" id="1214573"/>
    <lineage>
        <taxon>Eukaryota</taxon>
        <taxon>Fungi</taxon>
        <taxon>Dikarya</taxon>
        <taxon>Ascomycota</taxon>
        <taxon>Pezizomycotina</taxon>
        <taxon>Sordariomycetes</taxon>
        <taxon>Sordariomycetidae</taxon>
        <taxon>Diaporthales</taxon>
        <taxon>Diaporthaceae</taxon>
        <taxon>Diaporthe</taxon>
    </lineage>
</organism>
<dbReference type="GO" id="GO:0000480">
    <property type="term" value="P:endonucleolytic cleavage in 5'-ETS of tricistronic rRNA transcript (SSU-rRNA, 5.8S rRNA, LSU-rRNA)"/>
    <property type="evidence" value="ECO:0007669"/>
    <property type="project" value="EnsemblFungi"/>
</dbReference>
<feature type="region of interest" description="Disordered" evidence="10">
    <location>
        <begin position="185"/>
        <end position="207"/>
    </location>
</feature>
<evidence type="ECO:0000256" key="3">
    <source>
        <dbReference type="ARBA" id="ARBA00013428"/>
    </source>
</evidence>
<sequence length="609" mass="67172">MSAAGVESSRLFVKNLPPSITEADFRKHFATGGREVTDIKLISKRRIGYVGYKTPDDAAKAVKFFNRSYIRLSKISVEIARPISDPSLPTAKKTAPRVQNKLPTPEPEPRAKEADAIGKKRKREGVDESDPKLKEYLDMMRPGQTTSSKLEGIYGQQPSEQEDVEMAVVPVDAESDDEYEAIPAKKPKHQREAVEEAPAAQAPGESAVEKMDEEIATDQILRTGSAIAALHDADGKPFQGRILHILPGQPKKDHQLDDFAISQLPLKKQNLLRKKSQASTSTFNWNSLYMNQDAVLASTADRLGVSKSELLDPTSTDGAVRQAVAETQIIQETKAYFASHGVDVEAFKSQKKGDTAVLVKNFPYGTSLEELRKLQDTTSLYVKNLSFDTTTAQLADAFKPLDGFVHAQVKTKTDPKKPGQVLSMGFGFVHFRSKVQAEAAVKAMNGFVLDNHTLAVKASHKGHDAAEEKRREDKAKKAAGQRTKIVIKNLAFEASRADLRRLLGTYGKLRVVRIPKKFNSSSRGFAFAEFESPREAENCIRSLKDTHLLGRKLVLDYAEADAVDAEEEIAKMQKKIGGQVNKVELQKLTAGKGSARQKFEIGEDNEDNA</sequence>
<dbReference type="GO" id="GO:0000472">
    <property type="term" value="P:endonucleolytic cleavage to generate mature 5'-end of SSU-rRNA from (SSU-rRNA, 5.8S rRNA, LSU-rRNA)"/>
    <property type="evidence" value="ECO:0007669"/>
    <property type="project" value="EnsemblFungi"/>
</dbReference>
<dbReference type="GO" id="GO:0030686">
    <property type="term" value="C:90S preribosome"/>
    <property type="evidence" value="ECO:0007669"/>
    <property type="project" value="EnsemblFungi"/>
</dbReference>
<dbReference type="GO" id="GO:0003729">
    <property type="term" value="F:mRNA binding"/>
    <property type="evidence" value="ECO:0007669"/>
    <property type="project" value="TreeGrafter"/>
</dbReference>
<dbReference type="PANTHER" id="PTHR48039">
    <property type="entry name" value="RNA-BINDING MOTIF PROTEIN 14B"/>
    <property type="match status" value="1"/>
</dbReference>
<evidence type="ECO:0000256" key="10">
    <source>
        <dbReference type="SAM" id="MobiDB-lite"/>
    </source>
</evidence>
<accession>A0A0G2FMU2</accession>
<evidence type="ECO:0000256" key="1">
    <source>
        <dbReference type="ARBA" id="ARBA00004123"/>
    </source>
</evidence>
<comment type="similarity">
    <text evidence="2">Belongs to the RRM MRD1 family.</text>
</comment>
<dbReference type="GO" id="GO:0034462">
    <property type="term" value="P:small-subunit processome assembly"/>
    <property type="evidence" value="ECO:0007669"/>
    <property type="project" value="EnsemblFungi"/>
</dbReference>
<evidence type="ECO:0000256" key="5">
    <source>
        <dbReference type="ARBA" id="ARBA00022737"/>
    </source>
</evidence>
<evidence type="ECO:0000256" key="9">
    <source>
        <dbReference type="PROSITE-ProRule" id="PRU00176"/>
    </source>
</evidence>
<evidence type="ECO:0000256" key="7">
    <source>
        <dbReference type="ARBA" id="ARBA00023242"/>
    </source>
</evidence>
<dbReference type="GO" id="GO:0000447">
    <property type="term" value="P:endonucleolytic cleavage in ITS1 to separate SSU-rRNA from 5.8S rRNA and LSU-rRNA from tricistronic rRNA transcript (SSU-rRNA, 5.8S rRNA, LSU-rRNA)"/>
    <property type="evidence" value="ECO:0007669"/>
    <property type="project" value="EnsemblFungi"/>
</dbReference>
<feature type="domain" description="RRM" evidence="11">
    <location>
        <begin position="483"/>
        <end position="560"/>
    </location>
</feature>
<comment type="subcellular location">
    <subcellularLocation>
        <location evidence="1">Nucleus</location>
    </subcellularLocation>
</comment>
<dbReference type="InterPro" id="IPR035979">
    <property type="entry name" value="RBD_domain_sf"/>
</dbReference>
<proteinExistence type="inferred from homology"/>
<dbReference type="AlphaFoldDB" id="A0A0G2FMU2"/>
<dbReference type="OrthoDB" id="439639at2759"/>
<evidence type="ECO:0000313" key="12">
    <source>
        <dbReference type="EMBL" id="KKY35336.1"/>
    </source>
</evidence>
<feature type="region of interest" description="Disordered" evidence="10">
    <location>
        <begin position="86"/>
        <end position="133"/>
    </location>
</feature>
<dbReference type="PANTHER" id="PTHR48039:SF5">
    <property type="entry name" value="RNA-BINDING PROTEIN 28"/>
    <property type="match status" value="1"/>
</dbReference>
<keyword evidence="4" id="KW-0698">rRNA processing</keyword>
<dbReference type="Gene3D" id="3.30.70.330">
    <property type="match status" value="3"/>
</dbReference>
<reference evidence="12 13" key="1">
    <citation type="submission" date="2015-05" db="EMBL/GenBank/DDBJ databases">
        <title>Distinctive expansion of gene families associated with plant cell wall degradation and secondary metabolism in the genomes of grapevine trunk pathogens.</title>
        <authorList>
            <person name="Lawrence D.P."/>
            <person name="Travadon R."/>
            <person name="Rolshausen P.E."/>
            <person name="Baumgartner K."/>
        </authorList>
    </citation>
    <scope>NUCLEOTIDE SEQUENCE [LARGE SCALE GENOMIC DNA]</scope>
    <source>
        <strain evidence="12">DA912</strain>
    </source>
</reference>
<gene>
    <name evidence="12" type="ORF">UCDDA912_g04694</name>
</gene>
<dbReference type="CDD" id="cd12320">
    <property type="entry name" value="RRM6_RBM19_RRM5_MRD1"/>
    <property type="match status" value="1"/>
</dbReference>
<comment type="caution">
    <text evidence="12">The sequence shown here is derived from an EMBL/GenBank/DDBJ whole genome shotgun (WGS) entry which is preliminary data.</text>
</comment>
<dbReference type="InterPro" id="IPR000504">
    <property type="entry name" value="RRM_dom"/>
</dbReference>
<feature type="compositionally biased region" description="Low complexity" evidence="10">
    <location>
        <begin position="196"/>
        <end position="206"/>
    </location>
</feature>
<dbReference type="GO" id="GO:0042134">
    <property type="term" value="F:rRNA primary transcript binding"/>
    <property type="evidence" value="ECO:0007669"/>
    <property type="project" value="EnsemblFungi"/>
</dbReference>
<dbReference type="InterPro" id="IPR012677">
    <property type="entry name" value="Nucleotide-bd_a/b_plait_sf"/>
</dbReference>
<keyword evidence="13" id="KW-1185">Reference proteome</keyword>
<dbReference type="EMBL" id="LCUC01000165">
    <property type="protein sequence ID" value="KKY35336.1"/>
    <property type="molecule type" value="Genomic_DNA"/>
</dbReference>
<feature type="domain" description="RRM" evidence="11">
    <location>
        <begin position="9"/>
        <end position="82"/>
    </location>
</feature>
<feature type="domain" description="RRM" evidence="11">
    <location>
        <begin position="378"/>
        <end position="461"/>
    </location>
</feature>
<dbReference type="GO" id="GO:0032040">
    <property type="term" value="C:small-subunit processome"/>
    <property type="evidence" value="ECO:0007669"/>
    <property type="project" value="EnsemblFungi"/>
</dbReference>
<reference evidence="12 13" key="2">
    <citation type="submission" date="2015-05" db="EMBL/GenBank/DDBJ databases">
        <authorList>
            <person name="Morales-Cruz A."/>
            <person name="Amrine K.C."/>
            <person name="Cantu D."/>
        </authorList>
    </citation>
    <scope>NUCLEOTIDE SEQUENCE [LARGE SCALE GENOMIC DNA]</scope>
    <source>
        <strain evidence="12">DA912</strain>
    </source>
</reference>
<feature type="compositionally biased region" description="Basic and acidic residues" evidence="10">
    <location>
        <begin position="107"/>
        <end position="133"/>
    </location>
</feature>
<keyword evidence="7" id="KW-0539">Nucleus</keyword>
<keyword evidence="5" id="KW-0677">Repeat</keyword>
<keyword evidence="6 9" id="KW-0694">RNA-binding</keyword>
<evidence type="ECO:0000256" key="4">
    <source>
        <dbReference type="ARBA" id="ARBA00022552"/>
    </source>
</evidence>
<keyword evidence="8" id="KW-0687">Ribonucleoprotein</keyword>
<dbReference type="STRING" id="1214573.A0A0G2FMU2"/>
<protein>
    <recommendedName>
        <fullName evidence="3">Multiple RNA-binding domain-containing protein 1</fullName>
    </recommendedName>
</protein>
<evidence type="ECO:0000256" key="2">
    <source>
        <dbReference type="ARBA" id="ARBA00008033"/>
    </source>
</evidence>
<dbReference type="PROSITE" id="PS50102">
    <property type="entry name" value="RRM"/>
    <property type="match status" value="3"/>
</dbReference>